<evidence type="ECO:0000259" key="11">
    <source>
        <dbReference type="PROSITE" id="PS50982"/>
    </source>
</evidence>
<evidence type="ECO:0000256" key="2">
    <source>
        <dbReference type="ARBA" id="ARBA00022723"/>
    </source>
</evidence>
<name>A0A4U5MXQ5_POPAL</name>
<dbReference type="GO" id="GO:0000118">
    <property type="term" value="C:histone deacetylase complex"/>
    <property type="evidence" value="ECO:0007669"/>
    <property type="project" value="UniProtKB-ARBA"/>
</dbReference>
<evidence type="ECO:0000256" key="1">
    <source>
        <dbReference type="ARBA" id="ARBA00004123"/>
    </source>
</evidence>
<dbReference type="GO" id="GO:0003677">
    <property type="term" value="F:DNA binding"/>
    <property type="evidence" value="ECO:0007669"/>
    <property type="project" value="UniProtKB-KW"/>
</dbReference>
<keyword evidence="2" id="KW-0479">Metal-binding</keyword>
<evidence type="ECO:0000259" key="12">
    <source>
        <dbReference type="PROSITE" id="PS51050"/>
    </source>
</evidence>
<evidence type="ECO:0000256" key="4">
    <source>
        <dbReference type="ARBA" id="ARBA00022833"/>
    </source>
</evidence>
<dbReference type="InterPro" id="IPR011124">
    <property type="entry name" value="Znf_CW"/>
</dbReference>
<feature type="compositionally biased region" description="Basic and acidic residues" evidence="10">
    <location>
        <begin position="481"/>
        <end position="498"/>
    </location>
</feature>
<evidence type="ECO:0000256" key="9">
    <source>
        <dbReference type="ARBA" id="ARBA00037139"/>
    </source>
</evidence>
<dbReference type="InterPro" id="IPR001739">
    <property type="entry name" value="Methyl_CpG_DNA-bd"/>
</dbReference>
<dbReference type="InterPro" id="IPR016177">
    <property type="entry name" value="DNA-bd_dom_sf"/>
</dbReference>
<dbReference type="PROSITE" id="PS50982">
    <property type="entry name" value="MBD"/>
    <property type="match status" value="1"/>
</dbReference>
<feature type="domain" description="MBD" evidence="11">
    <location>
        <begin position="321"/>
        <end position="395"/>
    </location>
</feature>
<feature type="region of interest" description="Disordered" evidence="10">
    <location>
        <begin position="1"/>
        <end position="20"/>
    </location>
</feature>
<evidence type="ECO:0000313" key="13">
    <source>
        <dbReference type="EMBL" id="TKR74897.1"/>
    </source>
</evidence>
<dbReference type="AlphaFoldDB" id="A0A4U5MXQ5"/>
<proteinExistence type="predicted"/>
<dbReference type="CDD" id="cd01396">
    <property type="entry name" value="MeCP2_MBD"/>
    <property type="match status" value="1"/>
</dbReference>
<accession>A0A4U5MXQ5</accession>
<feature type="region of interest" description="Disordered" evidence="10">
    <location>
        <begin position="464"/>
        <end position="498"/>
    </location>
</feature>
<organism evidence="13">
    <name type="scientific">Populus alba</name>
    <name type="common">White poplar</name>
    <dbReference type="NCBI Taxonomy" id="43335"/>
    <lineage>
        <taxon>Eukaryota</taxon>
        <taxon>Viridiplantae</taxon>
        <taxon>Streptophyta</taxon>
        <taxon>Embryophyta</taxon>
        <taxon>Tracheophyta</taxon>
        <taxon>Spermatophyta</taxon>
        <taxon>Magnoliopsida</taxon>
        <taxon>eudicotyledons</taxon>
        <taxon>Gunneridae</taxon>
        <taxon>Pentapetalae</taxon>
        <taxon>rosids</taxon>
        <taxon>fabids</taxon>
        <taxon>Malpighiales</taxon>
        <taxon>Salicaceae</taxon>
        <taxon>Saliceae</taxon>
        <taxon>Populus</taxon>
    </lineage>
</organism>
<dbReference type="PROSITE" id="PS51050">
    <property type="entry name" value="ZF_CW"/>
    <property type="match status" value="1"/>
</dbReference>
<protein>
    <submittedName>
        <fullName evidence="13">Methyl-CpG-binding domain-containing protein 2-like</fullName>
    </submittedName>
</protein>
<comment type="caution">
    <text evidence="13">The sequence shown here is derived from an EMBL/GenBank/DDBJ whole genome shotgun (WGS) entry which is preliminary data.</text>
</comment>
<dbReference type="FunFam" id="3.30.890.10:FF:000012">
    <property type="entry name" value="Methyl-CpG-binding domain-containing protein 1"/>
    <property type="match status" value="1"/>
</dbReference>
<dbReference type="Gene3D" id="3.30.890.10">
    <property type="entry name" value="Methyl-cpg-binding Protein 2, Chain A"/>
    <property type="match status" value="1"/>
</dbReference>
<feature type="region of interest" description="Disordered" evidence="10">
    <location>
        <begin position="184"/>
        <end position="206"/>
    </location>
</feature>
<keyword evidence="7" id="KW-0804">Transcription</keyword>
<dbReference type="Gene3D" id="3.30.40.100">
    <property type="match status" value="1"/>
</dbReference>
<keyword evidence="5" id="KW-0805">Transcription regulation</keyword>
<keyword evidence="3" id="KW-0863">Zinc-finger</keyword>
<evidence type="ECO:0000256" key="6">
    <source>
        <dbReference type="ARBA" id="ARBA00023125"/>
    </source>
</evidence>
<dbReference type="SMART" id="SM00391">
    <property type="entry name" value="MBD"/>
    <property type="match status" value="1"/>
</dbReference>
<dbReference type="PANTHER" id="PTHR12396:SF0">
    <property type="entry name" value="METHYL-CPG BINDING DOMAIN PROTEIN-LIKE, ISOFORM C"/>
    <property type="match status" value="1"/>
</dbReference>
<keyword evidence="4" id="KW-0862">Zinc</keyword>
<feature type="compositionally biased region" description="Polar residues" evidence="10">
    <location>
        <begin position="184"/>
        <end position="197"/>
    </location>
</feature>
<dbReference type="GO" id="GO:0008270">
    <property type="term" value="F:zinc ion binding"/>
    <property type="evidence" value="ECO:0007669"/>
    <property type="project" value="UniProtKB-KW"/>
</dbReference>
<dbReference type="EMBL" id="RCHU01001154">
    <property type="protein sequence ID" value="TKR74897.1"/>
    <property type="molecule type" value="Genomic_DNA"/>
</dbReference>
<keyword evidence="6" id="KW-0238">DNA-binding</keyword>
<evidence type="ECO:0000256" key="8">
    <source>
        <dbReference type="ARBA" id="ARBA00023242"/>
    </source>
</evidence>
<dbReference type="PANTHER" id="PTHR12396">
    <property type="entry name" value="METHYL-CPG BINDING PROTEIN, MBD"/>
    <property type="match status" value="1"/>
</dbReference>
<evidence type="ECO:0000256" key="7">
    <source>
        <dbReference type="ARBA" id="ARBA00023163"/>
    </source>
</evidence>
<dbReference type="Pfam" id="PF07496">
    <property type="entry name" value="zf-CW"/>
    <property type="match status" value="1"/>
</dbReference>
<evidence type="ECO:0000256" key="10">
    <source>
        <dbReference type="SAM" id="MobiDB-lite"/>
    </source>
</evidence>
<evidence type="ECO:0000256" key="3">
    <source>
        <dbReference type="ARBA" id="ARBA00022771"/>
    </source>
</evidence>
<comment type="subcellular location">
    <subcellularLocation>
        <location evidence="1">Nucleus</location>
    </subcellularLocation>
</comment>
<evidence type="ECO:0000256" key="5">
    <source>
        <dbReference type="ARBA" id="ARBA00023015"/>
    </source>
</evidence>
<dbReference type="SUPFAM" id="SSF54171">
    <property type="entry name" value="DNA-binding domain"/>
    <property type="match status" value="1"/>
</dbReference>
<reference evidence="13" key="1">
    <citation type="submission" date="2018-10" db="EMBL/GenBank/DDBJ databases">
        <title>Population genomic analysis revealed the cold adaptation of white poplar.</title>
        <authorList>
            <person name="Liu Y.-J."/>
        </authorList>
    </citation>
    <scope>NUCLEOTIDE SEQUENCE [LARGE SCALE GENOMIC DNA]</scope>
    <source>
        <strain evidence="13">PAL-ZL1</strain>
    </source>
</reference>
<dbReference type="STRING" id="43335.A0A4U5MXQ5"/>
<keyword evidence="8" id="KW-0539">Nucleus</keyword>
<feature type="domain" description="CW-type" evidence="12">
    <location>
        <begin position="256"/>
        <end position="315"/>
    </location>
</feature>
<dbReference type="Pfam" id="PF01429">
    <property type="entry name" value="MBD"/>
    <property type="match status" value="1"/>
</dbReference>
<comment type="function">
    <text evidence="9">Probable transcriptional regulator.</text>
</comment>
<gene>
    <name evidence="13" type="ORF">D5086_0000290910</name>
</gene>
<dbReference type="FunFam" id="3.30.40.100:FF:000008">
    <property type="entry name" value="Methyl-CpG-binding domain-containing protein 2"/>
    <property type="match status" value="1"/>
</dbReference>
<sequence>MASRVSLKTKGKSSSGKGAKGVEEKSASQYVKEWSTWTFKKAKFCKGLRYGTGNGMNSGYRLCFYPLPSTRLLSGWLFWFTHGDFRTEFAAEQMNLFTHFAAISIRLSAVDAIAGCSVSCMILTLVVRQMASRVTLQICKLGASTRWLRHNQMQSHPGETFHVLKKEGDDCTGSRYTGHLNSSLQEPIEVSSSSNEGNSDDTWDINDQSIEDSSKQLVLYDPLANDAGEIEPVPQPILSHHPFRKYSDLNVPSRVLPSVGAFTVQCAKCFKWRLIPTKQKYEELREHILEEPFFCETAREWRPDISCDDPTDIDQDGSRLWAIDKPNIAQPPPGWQRLLRIRGEGSTKFADVYYQAPSGKRLRSMVEIQKYLIEHPEYMRDGLTLAQFSFQIPKPLQENYVRKKRPRLSASCDDARPLEPANPLTWVGPGDCTELQLGPPAILPPPLIQSSAYLPLDWPVKKKARTPSKQSHRTNLMCNLDEPKVEEPDQSRNSDCDL</sequence>